<dbReference type="InterPro" id="IPR000983">
    <property type="entry name" value="Bac_GSPG_pilin"/>
</dbReference>
<dbReference type="InterPro" id="IPR012902">
    <property type="entry name" value="N_methyl_site"/>
</dbReference>
<evidence type="ECO:0000256" key="1">
    <source>
        <dbReference type="ARBA" id="ARBA00022481"/>
    </source>
</evidence>
<dbReference type="Gene3D" id="3.30.700.10">
    <property type="entry name" value="Glycoprotein, Type 4 Pilin"/>
    <property type="match status" value="1"/>
</dbReference>
<dbReference type="InterPro" id="IPR013545">
    <property type="entry name" value="T2SS_protein-GspG_C"/>
</dbReference>
<feature type="domain" description="Type II secretion system protein GspG C-terminal" evidence="3">
    <location>
        <begin position="28"/>
        <end position="119"/>
    </location>
</feature>
<evidence type="ECO:0000259" key="3">
    <source>
        <dbReference type="Pfam" id="PF08334"/>
    </source>
</evidence>
<keyword evidence="2" id="KW-0472">Membrane</keyword>
<organism evidence="4 5">
    <name type="scientific">Candidatus Roizmanbacteria bacterium RIFCSPHIGHO2_01_FULL_39_12c</name>
    <dbReference type="NCBI Taxonomy" id="1802031"/>
    <lineage>
        <taxon>Bacteria</taxon>
        <taxon>Candidatus Roizmaniibacteriota</taxon>
    </lineage>
</organism>
<dbReference type="InterPro" id="IPR045584">
    <property type="entry name" value="Pilin-like"/>
</dbReference>
<dbReference type="Pfam" id="PF07963">
    <property type="entry name" value="N_methyl"/>
    <property type="match status" value="1"/>
</dbReference>
<keyword evidence="1" id="KW-0488">Methylation</keyword>
<dbReference type="GO" id="GO:0015627">
    <property type="term" value="C:type II protein secretion system complex"/>
    <property type="evidence" value="ECO:0007669"/>
    <property type="project" value="InterPro"/>
</dbReference>
<dbReference type="EMBL" id="MFZG01000014">
    <property type="protein sequence ID" value="OGK17038.1"/>
    <property type="molecule type" value="Genomic_DNA"/>
</dbReference>
<protein>
    <recommendedName>
        <fullName evidence="3">Type II secretion system protein GspG C-terminal domain-containing protein</fullName>
    </recommendedName>
</protein>
<evidence type="ECO:0000256" key="2">
    <source>
        <dbReference type="SAM" id="Phobius"/>
    </source>
</evidence>
<evidence type="ECO:0000313" key="4">
    <source>
        <dbReference type="EMBL" id="OGK17038.1"/>
    </source>
</evidence>
<dbReference type="Proteomes" id="UP000177208">
    <property type="component" value="Unassembled WGS sequence"/>
</dbReference>
<dbReference type="Pfam" id="PF08334">
    <property type="entry name" value="T2SSG"/>
    <property type="match status" value="1"/>
</dbReference>
<dbReference type="NCBIfam" id="TIGR02532">
    <property type="entry name" value="IV_pilin_GFxxxE"/>
    <property type="match status" value="1"/>
</dbReference>
<keyword evidence="2" id="KW-0812">Transmembrane</keyword>
<sequence>MNKSFTLIELLVVLAILGIFAVLGFSSYMNSLRSGKDARRKTDLQTIQKALEEYYLDNQAYPVGSIPDPFCHPGGCATAQYLPVLPKDQGGTPYAYESSDGAYYRLYSCIENPNDAGAGVNQSGYGISCGFGICDPCRYGVSSSNVSL</sequence>
<dbReference type="AlphaFoldDB" id="A0A1F7GDS9"/>
<dbReference type="PRINTS" id="PR00813">
    <property type="entry name" value="BCTERIALGSPG"/>
</dbReference>
<dbReference type="SUPFAM" id="SSF54523">
    <property type="entry name" value="Pili subunits"/>
    <property type="match status" value="1"/>
</dbReference>
<name>A0A1F7GDS9_9BACT</name>
<dbReference type="GO" id="GO:0015628">
    <property type="term" value="P:protein secretion by the type II secretion system"/>
    <property type="evidence" value="ECO:0007669"/>
    <property type="project" value="InterPro"/>
</dbReference>
<proteinExistence type="predicted"/>
<gene>
    <name evidence="4" type="ORF">A2774_01260</name>
</gene>
<keyword evidence="2" id="KW-1133">Transmembrane helix</keyword>
<evidence type="ECO:0000313" key="5">
    <source>
        <dbReference type="Proteomes" id="UP000177208"/>
    </source>
</evidence>
<feature type="transmembrane region" description="Helical" evidence="2">
    <location>
        <begin position="6"/>
        <end position="29"/>
    </location>
</feature>
<reference evidence="4 5" key="1">
    <citation type="journal article" date="2016" name="Nat. Commun.">
        <title>Thousands of microbial genomes shed light on interconnected biogeochemical processes in an aquifer system.</title>
        <authorList>
            <person name="Anantharaman K."/>
            <person name="Brown C.T."/>
            <person name="Hug L.A."/>
            <person name="Sharon I."/>
            <person name="Castelle C.J."/>
            <person name="Probst A.J."/>
            <person name="Thomas B.C."/>
            <person name="Singh A."/>
            <person name="Wilkins M.J."/>
            <person name="Karaoz U."/>
            <person name="Brodie E.L."/>
            <person name="Williams K.H."/>
            <person name="Hubbard S.S."/>
            <person name="Banfield J.F."/>
        </authorList>
    </citation>
    <scope>NUCLEOTIDE SEQUENCE [LARGE SCALE GENOMIC DNA]</scope>
</reference>
<accession>A0A1F7GDS9</accession>
<comment type="caution">
    <text evidence="4">The sequence shown here is derived from an EMBL/GenBank/DDBJ whole genome shotgun (WGS) entry which is preliminary data.</text>
</comment>